<reference evidence="2" key="1">
    <citation type="journal article" date="2008" name="Science">
        <title>Genome of an endosymbiont coupling N2 fixation to cellulolysis within RT protist cells in termite gut.</title>
        <authorList>
            <person name="Hongoh Y."/>
            <person name="Sharma V.K."/>
            <person name="Prakash T."/>
            <person name="Noda S."/>
            <person name="Toh H."/>
            <person name="Taylor T.D."/>
            <person name="Kudo T."/>
            <person name="Sakaki Y."/>
            <person name="Toyoda A."/>
            <person name="Hattori M."/>
            <person name="Ohkuma M."/>
        </authorList>
    </citation>
    <scope>NUCLEOTIDE SEQUENCE [LARGE SCALE GENOMIC DNA]</scope>
</reference>
<dbReference type="InterPro" id="IPR016181">
    <property type="entry name" value="Acyl_CoA_acyltransferase"/>
</dbReference>
<dbReference type="AlphaFoldDB" id="B6YQZ0"/>
<gene>
    <name evidence="1" type="ordered locus">CFPG_349</name>
</gene>
<dbReference type="HOGENOM" id="CLU_091017_0_0_10"/>
<name>B6YQZ0_AZOPC</name>
<proteinExistence type="predicted"/>
<dbReference type="STRING" id="511995.CFPG_349"/>
<protein>
    <recommendedName>
        <fullName evidence="3">N-acetyltransferase domain-containing protein</fullName>
    </recommendedName>
</protein>
<dbReference type="EMBL" id="AP010656">
    <property type="protein sequence ID" value="BAG83612.1"/>
    <property type="molecule type" value="Genomic_DNA"/>
</dbReference>
<dbReference type="eggNOG" id="COG1246">
    <property type="taxonomic scope" value="Bacteria"/>
</dbReference>
<dbReference type="KEGG" id="aps:CFPG_349"/>
<dbReference type="Gene3D" id="3.40.630.30">
    <property type="match status" value="1"/>
</dbReference>
<sequence>MNREIEILIANENHIRYVPTILKTIEDAAKVRGTGIAKRTLGYLEQKIREGKAVIAFLNGEFAGFCYIESWGNKQYVANSGLIVIDKFRGQGLAKKIKEKSFILSKEKYPKAKLFGLTSGAAVMKINTALGYVPVTFAELTDDEAFWRGCQGCVNYDILQRTNRRYCICTAMLYDPQKE</sequence>
<dbReference type="SUPFAM" id="SSF55729">
    <property type="entry name" value="Acyl-CoA N-acyltransferases (Nat)"/>
    <property type="match status" value="1"/>
</dbReference>
<accession>B6YQZ0</accession>
<evidence type="ECO:0000313" key="1">
    <source>
        <dbReference type="EMBL" id="BAG83612.1"/>
    </source>
</evidence>
<evidence type="ECO:0008006" key="3">
    <source>
        <dbReference type="Google" id="ProtNLM"/>
    </source>
</evidence>
<keyword evidence="2" id="KW-1185">Reference proteome</keyword>
<evidence type="ECO:0000313" key="2">
    <source>
        <dbReference type="Proteomes" id="UP000000723"/>
    </source>
</evidence>
<organism evidence="1 2">
    <name type="scientific">Azobacteroides pseudotrichonymphae genomovar. CFP2</name>
    <dbReference type="NCBI Taxonomy" id="511995"/>
    <lineage>
        <taxon>Bacteria</taxon>
        <taxon>Pseudomonadati</taxon>
        <taxon>Bacteroidota</taxon>
        <taxon>Bacteroidia</taxon>
        <taxon>Bacteroidales</taxon>
        <taxon>Candidatus Azobacteroides</taxon>
    </lineage>
</organism>
<dbReference type="OrthoDB" id="9812988at2"/>
<dbReference type="CDD" id="cd04301">
    <property type="entry name" value="NAT_SF"/>
    <property type="match status" value="1"/>
</dbReference>
<dbReference type="RefSeq" id="WP_012573373.1">
    <property type="nucleotide sequence ID" value="NC_011565.1"/>
</dbReference>
<dbReference type="Proteomes" id="UP000000723">
    <property type="component" value="Chromosome"/>
</dbReference>